<gene>
    <name evidence="1" type="ORF">QJS10_CPA16g00618</name>
</gene>
<accession>A0AAV9D2N1</accession>
<organism evidence="1 2">
    <name type="scientific">Acorus calamus</name>
    <name type="common">Sweet flag</name>
    <dbReference type="NCBI Taxonomy" id="4465"/>
    <lineage>
        <taxon>Eukaryota</taxon>
        <taxon>Viridiplantae</taxon>
        <taxon>Streptophyta</taxon>
        <taxon>Embryophyta</taxon>
        <taxon>Tracheophyta</taxon>
        <taxon>Spermatophyta</taxon>
        <taxon>Magnoliopsida</taxon>
        <taxon>Liliopsida</taxon>
        <taxon>Acoraceae</taxon>
        <taxon>Acorus</taxon>
    </lineage>
</organism>
<dbReference type="Proteomes" id="UP001180020">
    <property type="component" value="Unassembled WGS sequence"/>
</dbReference>
<dbReference type="EMBL" id="JAUJYO010000016">
    <property type="protein sequence ID" value="KAK1295181.1"/>
    <property type="molecule type" value="Genomic_DNA"/>
</dbReference>
<comment type="caution">
    <text evidence="1">The sequence shown here is derived from an EMBL/GenBank/DDBJ whole genome shotgun (WGS) entry which is preliminary data.</text>
</comment>
<proteinExistence type="predicted"/>
<dbReference type="AlphaFoldDB" id="A0AAV9D2N1"/>
<protein>
    <submittedName>
        <fullName evidence="1">Uncharacterized protein</fullName>
    </submittedName>
</protein>
<sequence>MSSSSAVAAVVAADESSLVWRWVSASSHEEAALDSLREIELGFGAFEAEGRLVVGGGGILRRVEEFYHKRVKGERRPSSSRFTLRFKRRFYEVMSGAATRK</sequence>
<keyword evidence="2" id="KW-1185">Reference proteome</keyword>
<evidence type="ECO:0000313" key="2">
    <source>
        <dbReference type="Proteomes" id="UP001180020"/>
    </source>
</evidence>
<name>A0AAV9D2N1_ACOCL</name>
<reference evidence="1" key="1">
    <citation type="journal article" date="2023" name="Nat. Commun.">
        <title>Diploid and tetraploid genomes of Acorus and the evolution of monocots.</title>
        <authorList>
            <person name="Ma L."/>
            <person name="Liu K.W."/>
            <person name="Li Z."/>
            <person name="Hsiao Y.Y."/>
            <person name="Qi Y."/>
            <person name="Fu T."/>
            <person name="Tang G.D."/>
            <person name="Zhang D."/>
            <person name="Sun W.H."/>
            <person name="Liu D.K."/>
            <person name="Li Y."/>
            <person name="Chen G.Z."/>
            <person name="Liu X.D."/>
            <person name="Liao X.Y."/>
            <person name="Jiang Y.T."/>
            <person name="Yu X."/>
            <person name="Hao Y."/>
            <person name="Huang J."/>
            <person name="Zhao X.W."/>
            <person name="Ke S."/>
            <person name="Chen Y.Y."/>
            <person name="Wu W.L."/>
            <person name="Hsu J.L."/>
            <person name="Lin Y.F."/>
            <person name="Huang M.D."/>
            <person name="Li C.Y."/>
            <person name="Huang L."/>
            <person name="Wang Z.W."/>
            <person name="Zhao X."/>
            <person name="Zhong W.Y."/>
            <person name="Peng D.H."/>
            <person name="Ahmad S."/>
            <person name="Lan S."/>
            <person name="Zhang J.S."/>
            <person name="Tsai W.C."/>
            <person name="Van de Peer Y."/>
            <person name="Liu Z.J."/>
        </authorList>
    </citation>
    <scope>NUCLEOTIDE SEQUENCE</scope>
    <source>
        <strain evidence="1">CP</strain>
    </source>
</reference>
<evidence type="ECO:0000313" key="1">
    <source>
        <dbReference type="EMBL" id="KAK1295181.1"/>
    </source>
</evidence>
<reference evidence="1" key="2">
    <citation type="submission" date="2023-06" db="EMBL/GenBank/DDBJ databases">
        <authorList>
            <person name="Ma L."/>
            <person name="Liu K.-W."/>
            <person name="Li Z."/>
            <person name="Hsiao Y.-Y."/>
            <person name="Qi Y."/>
            <person name="Fu T."/>
            <person name="Tang G."/>
            <person name="Zhang D."/>
            <person name="Sun W.-H."/>
            <person name="Liu D.-K."/>
            <person name="Li Y."/>
            <person name="Chen G.-Z."/>
            <person name="Liu X.-D."/>
            <person name="Liao X.-Y."/>
            <person name="Jiang Y.-T."/>
            <person name="Yu X."/>
            <person name="Hao Y."/>
            <person name="Huang J."/>
            <person name="Zhao X.-W."/>
            <person name="Ke S."/>
            <person name="Chen Y.-Y."/>
            <person name="Wu W.-L."/>
            <person name="Hsu J.-L."/>
            <person name="Lin Y.-F."/>
            <person name="Huang M.-D."/>
            <person name="Li C.-Y."/>
            <person name="Huang L."/>
            <person name="Wang Z.-W."/>
            <person name="Zhao X."/>
            <person name="Zhong W.-Y."/>
            <person name="Peng D.-H."/>
            <person name="Ahmad S."/>
            <person name="Lan S."/>
            <person name="Zhang J.-S."/>
            <person name="Tsai W.-C."/>
            <person name="Van De Peer Y."/>
            <person name="Liu Z.-J."/>
        </authorList>
    </citation>
    <scope>NUCLEOTIDE SEQUENCE</scope>
    <source>
        <strain evidence="1">CP</strain>
        <tissue evidence="1">Leaves</tissue>
    </source>
</reference>